<sequence length="143" mass="15612">MGWREGEGLGKNKEGSREPILVDFKTDRKGLVAVGEKTQKRHGAFSGVKDLAGKHPISVLVEACNKRRWPPPTFVLVTDNGPDHRKCFLFKVMVNGVEHKPTFASPNKKLAKTTAATVALQALGIVPKELLVNATSFRSASHN</sequence>
<keyword evidence="2" id="KW-1185">Reference proteome</keyword>
<proteinExistence type="predicted"/>
<organism evidence="1 2">
    <name type="scientific">Sphaerodactylus townsendi</name>
    <dbReference type="NCBI Taxonomy" id="933632"/>
    <lineage>
        <taxon>Eukaryota</taxon>
        <taxon>Metazoa</taxon>
        <taxon>Chordata</taxon>
        <taxon>Craniata</taxon>
        <taxon>Vertebrata</taxon>
        <taxon>Euteleostomi</taxon>
        <taxon>Lepidosauria</taxon>
        <taxon>Squamata</taxon>
        <taxon>Bifurcata</taxon>
        <taxon>Gekkota</taxon>
        <taxon>Sphaerodactylidae</taxon>
        <taxon>Sphaerodactylus</taxon>
    </lineage>
</organism>
<evidence type="ECO:0000313" key="2">
    <source>
        <dbReference type="Proteomes" id="UP000827872"/>
    </source>
</evidence>
<dbReference type="EMBL" id="CM037617">
    <property type="protein sequence ID" value="KAH8004843.1"/>
    <property type="molecule type" value="Genomic_DNA"/>
</dbReference>
<gene>
    <name evidence="1" type="ORF">K3G42_020232</name>
</gene>
<accession>A0ACB8FHE7</accession>
<evidence type="ECO:0000313" key="1">
    <source>
        <dbReference type="EMBL" id="KAH8004843.1"/>
    </source>
</evidence>
<comment type="caution">
    <text evidence="1">The sequence shown here is derived from an EMBL/GenBank/DDBJ whole genome shotgun (WGS) entry which is preliminary data.</text>
</comment>
<dbReference type="Proteomes" id="UP000827872">
    <property type="component" value="Linkage Group LG04"/>
</dbReference>
<name>A0ACB8FHE7_9SAUR</name>
<protein>
    <submittedName>
        <fullName evidence="1">Uncharacterized protein</fullName>
    </submittedName>
</protein>
<reference evidence="1" key="1">
    <citation type="submission" date="2021-08" db="EMBL/GenBank/DDBJ databases">
        <title>The first chromosome-level gecko genome reveals the dynamic sex chromosomes of Neotropical dwarf geckos (Sphaerodactylidae: Sphaerodactylus).</title>
        <authorList>
            <person name="Pinto B.J."/>
            <person name="Keating S.E."/>
            <person name="Gamble T."/>
        </authorList>
    </citation>
    <scope>NUCLEOTIDE SEQUENCE</scope>
    <source>
        <strain evidence="1">TG3544</strain>
    </source>
</reference>